<sequence length="84" mass="10443">MREKKRKIIHIYIKRSKILKFCRHLLYNIDSRTKITVEYITYSFINILFNMSYLKEVKKANYYYEIIKVKQKKVLAYFIKLKII</sequence>
<dbReference type="Proteomes" id="UP000019103">
    <property type="component" value="Unassembled WGS sequence"/>
</dbReference>
<organism evidence="1 2">
    <name type="scientific">Plasmodium falciparum (isolate Palo Alto / Uganda)</name>
    <dbReference type="NCBI Taxonomy" id="57270"/>
    <lineage>
        <taxon>Eukaryota</taxon>
        <taxon>Sar</taxon>
        <taxon>Alveolata</taxon>
        <taxon>Apicomplexa</taxon>
        <taxon>Aconoidasida</taxon>
        <taxon>Haemosporida</taxon>
        <taxon>Plasmodiidae</taxon>
        <taxon>Plasmodium</taxon>
        <taxon>Plasmodium (Laverania)</taxon>
    </lineage>
</organism>
<evidence type="ECO:0000313" key="1">
    <source>
        <dbReference type="EMBL" id="ETW56760.1"/>
    </source>
</evidence>
<name>W4J3F0_PLAFP</name>
<accession>W4J3F0</accession>
<reference evidence="1 2" key="1">
    <citation type="submission" date="2013-02" db="EMBL/GenBank/DDBJ databases">
        <title>The Genome Annotation of Plasmodium falciparum Palo Alto/Uganda.</title>
        <authorList>
            <consortium name="The Broad Institute Genome Sequencing Platform"/>
            <consortium name="The Broad Institute Genome Sequencing Center for Infectious Disease"/>
            <person name="Neafsey D."/>
            <person name="Hoffman S."/>
            <person name="Volkman S."/>
            <person name="Rosenthal P."/>
            <person name="Walker B."/>
            <person name="Young S.K."/>
            <person name="Zeng Q."/>
            <person name="Gargeya S."/>
            <person name="Fitzgerald M."/>
            <person name="Haas B."/>
            <person name="Abouelleil A."/>
            <person name="Allen A.W."/>
            <person name="Alvarado L."/>
            <person name="Arachchi H.M."/>
            <person name="Berlin A.M."/>
            <person name="Chapman S.B."/>
            <person name="Gainer-Dewar J."/>
            <person name="Goldberg J."/>
            <person name="Griggs A."/>
            <person name="Gujja S."/>
            <person name="Hansen M."/>
            <person name="Howarth C."/>
            <person name="Imamovic A."/>
            <person name="Ireland A."/>
            <person name="Larimer J."/>
            <person name="McCowan C."/>
            <person name="Murphy C."/>
            <person name="Pearson M."/>
            <person name="Poon T.W."/>
            <person name="Priest M."/>
            <person name="Roberts A."/>
            <person name="Saif S."/>
            <person name="Shea T."/>
            <person name="Sisk P."/>
            <person name="Sykes S."/>
            <person name="Wortman J."/>
            <person name="Nusbaum C."/>
            <person name="Birren B."/>
        </authorList>
    </citation>
    <scope>NUCLEOTIDE SEQUENCE [LARGE SCALE GENOMIC DNA]</scope>
    <source>
        <strain evidence="1 2">Palo Alto/Uganda</strain>
    </source>
</reference>
<protein>
    <submittedName>
        <fullName evidence="1">Uncharacterized protein</fullName>
    </submittedName>
</protein>
<evidence type="ECO:0000313" key="2">
    <source>
        <dbReference type="Proteomes" id="UP000019103"/>
    </source>
</evidence>
<gene>
    <name evidence="1" type="ORF">PFUGPA_01226</name>
</gene>
<dbReference type="AlphaFoldDB" id="W4J3F0"/>
<dbReference type="EMBL" id="KI927302">
    <property type="protein sequence ID" value="ETW56760.1"/>
    <property type="molecule type" value="Genomic_DNA"/>
</dbReference>
<proteinExistence type="predicted"/>
<dbReference type="OMA" id="KITVEYI"/>
<reference evidence="1 2" key="2">
    <citation type="submission" date="2013-02" db="EMBL/GenBank/DDBJ databases">
        <title>The Genome Sequence of Plasmodium falciparum Palo Alto/Uganda.</title>
        <authorList>
            <consortium name="The Broad Institute Genome Sequencing Platform"/>
            <consortium name="The Broad Institute Genome Sequencing Center for Infectious Disease"/>
            <person name="Neafsey D."/>
            <person name="Cheeseman I."/>
            <person name="Volkman S."/>
            <person name="Adams J."/>
            <person name="Walker B."/>
            <person name="Young S.K."/>
            <person name="Zeng Q."/>
            <person name="Gargeya S."/>
            <person name="Fitzgerald M."/>
            <person name="Haas B."/>
            <person name="Abouelleil A."/>
            <person name="Alvarado L."/>
            <person name="Arachchi H.M."/>
            <person name="Berlin A.M."/>
            <person name="Chapman S.B."/>
            <person name="Dewar J."/>
            <person name="Goldberg J."/>
            <person name="Griggs A."/>
            <person name="Gujja S."/>
            <person name="Hansen M."/>
            <person name="Howarth C."/>
            <person name="Imamovic A."/>
            <person name="Larimer J."/>
            <person name="McCowan C."/>
            <person name="Murphy C."/>
            <person name="Neiman D."/>
            <person name="Pearson M."/>
            <person name="Priest M."/>
            <person name="Roberts A."/>
            <person name="Saif S."/>
            <person name="Shea T."/>
            <person name="Sisk P."/>
            <person name="Sykes S."/>
            <person name="Wortman J."/>
            <person name="Nusbaum C."/>
            <person name="Birren B."/>
        </authorList>
    </citation>
    <scope>NUCLEOTIDE SEQUENCE [LARGE SCALE GENOMIC DNA]</scope>
    <source>
        <strain evidence="1 2">Palo Alto/Uganda</strain>
    </source>
</reference>